<feature type="non-terminal residue" evidence="7">
    <location>
        <position position="122"/>
    </location>
</feature>
<dbReference type="PANTHER" id="PTHR31846">
    <property type="entry name" value="CRS1 / YHBY (CRM) DOMAIN-CONTAINING PROTEIN"/>
    <property type="match status" value="1"/>
</dbReference>
<evidence type="ECO:0000256" key="3">
    <source>
        <dbReference type="ARBA" id="ARBA00022946"/>
    </source>
</evidence>
<evidence type="ECO:0000313" key="8">
    <source>
        <dbReference type="Proteomes" id="UP000265520"/>
    </source>
</evidence>
<comment type="caution">
    <text evidence="7">The sequence shown here is derived from an EMBL/GenBank/DDBJ whole genome shotgun (WGS) entry which is preliminary data.</text>
</comment>
<evidence type="ECO:0000313" key="7">
    <source>
        <dbReference type="EMBL" id="MCI29462.1"/>
    </source>
</evidence>
<accession>A0A392R040</accession>
<keyword evidence="4" id="KW-0508">mRNA splicing</keyword>
<proteinExistence type="predicted"/>
<evidence type="ECO:0000256" key="1">
    <source>
        <dbReference type="ARBA" id="ARBA00022664"/>
    </source>
</evidence>
<sequence length="122" mass="13732">MHLQKLTGGTLLSRNKEYIVFYRGNDFLPPVVTKTLTERQKLTVIQQDEEEKARQSAASSITISNSKSSQMPLLAGTLAETRAATANWGHQPCKQEVEKMMRESTLGRFSSLIRNHENKLAL</sequence>
<keyword evidence="2" id="KW-0677">Repeat</keyword>
<dbReference type="AlphaFoldDB" id="A0A392R040"/>
<evidence type="ECO:0000256" key="2">
    <source>
        <dbReference type="ARBA" id="ARBA00022737"/>
    </source>
</evidence>
<evidence type="ECO:0000256" key="4">
    <source>
        <dbReference type="ARBA" id="ARBA00023187"/>
    </source>
</evidence>
<keyword evidence="5" id="KW-0687">Ribonucleoprotein</keyword>
<organism evidence="7 8">
    <name type="scientific">Trifolium medium</name>
    <dbReference type="NCBI Taxonomy" id="97028"/>
    <lineage>
        <taxon>Eukaryota</taxon>
        <taxon>Viridiplantae</taxon>
        <taxon>Streptophyta</taxon>
        <taxon>Embryophyta</taxon>
        <taxon>Tracheophyta</taxon>
        <taxon>Spermatophyta</taxon>
        <taxon>Magnoliopsida</taxon>
        <taxon>eudicotyledons</taxon>
        <taxon>Gunneridae</taxon>
        <taxon>Pentapetalae</taxon>
        <taxon>rosids</taxon>
        <taxon>fabids</taxon>
        <taxon>Fabales</taxon>
        <taxon>Fabaceae</taxon>
        <taxon>Papilionoideae</taxon>
        <taxon>50 kb inversion clade</taxon>
        <taxon>NPAAA clade</taxon>
        <taxon>Hologalegina</taxon>
        <taxon>IRL clade</taxon>
        <taxon>Trifolieae</taxon>
        <taxon>Trifolium</taxon>
    </lineage>
</organism>
<name>A0A392R040_9FABA</name>
<dbReference type="GO" id="GO:0003729">
    <property type="term" value="F:mRNA binding"/>
    <property type="evidence" value="ECO:0007669"/>
    <property type="project" value="InterPro"/>
</dbReference>
<protein>
    <submittedName>
        <fullName evidence="7">Chloroplastic group IIA intron splicing facilitator CRS1 chloroplastic-like</fullName>
    </submittedName>
</protein>
<dbReference type="GO" id="GO:0000375">
    <property type="term" value="P:RNA splicing, via transesterification reactions"/>
    <property type="evidence" value="ECO:0007669"/>
    <property type="project" value="InterPro"/>
</dbReference>
<keyword evidence="1" id="KW-0507">mRNA processing</keyword>
<dbReference type="GO" id="GO:0006397">
    <property type="term" value="P:mRNA processing"/>
    <property type="evidence" value="ECO:0007669"/>
    <property type="project" value="UniProtKB-KW"/>
</dbReference>
<evidence type="ECO:0000256" key="5">
    <source>
        <dbReference type="ARBA" id="ARBA00023274"/>
    </source>
</evidence>
<evidence type="ECO:0000256" key="6">
    <source>
        <dbReference type="SAM" id="MobiDB-lite"/>
    </source>
</evidence>
<dbReference type="EMBL" id="LXQA010172776">
    <property type="protein sequence ID" value="MCI29462.1"/>
    <property type="molecule type" value="Genomic_DNA"/>
</dbReference>
<feature type="region of interest" description="Disordered" evidence="6">
    <location>
        <begin position="47"/>
        <end position="67"/>
    </location>
</feature>
<dbReference type="GO" id="GO:1990904">
    <property type="term" value="C:ribonucleoprotein complex"/>
    <property type="evidence" value="ECO:0007669"/>
    <property type="project" value="UniProtKB-KW"/>
</dbReference>
<dbReference type="Proteomes" id="UP000265520">
    <property type="component" value="Unassembled WGS sequence"/>
</dbReference>
<feature type="compositionally biased region" description="Low complexity" evidence="6">
    <location>
        <begin position="56"/>
        <end position="67"/>
    </location>
</feature>
<dbReference type="InterPro" id="IPR045278">
    <property type="entry name" value="CRS1/CFM2/CFM3"/>
</dbReference>
<keyword evidence="3" id="KW-0809">Transit peptide</keyword>
<dbReference type="PANTHER" id="PTHR31846:SF7">
    <property type="entry name" value="CRS1 _ YHBY (CRM) DOMAIN-CONTAINING PROTEIN"/>
    <property type="match status" value="1"/>
</dbReference>
<reference evidence="7 8" key="1">
    <citation type="journal article" date="2018" name="Front. Plant Sci.">
        <title>Red Clover (Trifolium pratense) and Zigzag Clover (T. medium) - A Picture of Genomic Similarities and Differences.</title>
        <authorList>
            <person name="Dluhosova J."/>
            <person name="Istvanek J."/>
            <person name="Nedelnik J."/>
            <person name="Repkova J."/>
        </authorList>
    </citation>
    <scope>NUCLEOTIDE SEQUENCE [LARGE SCALE GENOMIC DNA]</scope>
    <source>
        <strain evidence="8">cv. 10/8</strain>
        <tissue evidence="7">Leaf</tissue>
    </source>
</reference>
<keyword evidence="8" id="KW-1185">Reference proteome</keyword>